<evidence type="ECO:0000259" key="4">
    <source>
        <dbReference type="PROSITE" id="PS50893"/>
    </source>
</evidence>
<dbReference type="PANTHER" id="PTHR42781:SF4">
    <property type="entry name" value="SPERMIDINE_PUTRESCINE IMPORT ATP-BINDING PROTEIN POTA"/>
    <property type="match status" value="1"/>
</dbReference>
<keyword evidence="6" id="KW-1185">Reference proteome</keyword>
<dbReference type="InterPro" id="IPR003593">
    <property type="entry name" value="AAA+_ATPase"/>
</dbReference>
<dbReference type="SUPFAM" id="SSF52540">
    <property type="entry name" value="P-loop containing nucleoside triphosphate hydrolases"/>
    <property type="match status" value="1"/>
</dbReference>
<keyword evidence="1" id="KW-0813">Transport</keyword>
<accession>A0A4U1C772</accession>
<sequence>MPFLQLNKVTKNFSENTPSGVSEIDLTIHAGQIITIIGESGSGKTTLLKLIYGYLVPQIGTVLFNGEPIKGPTEKLIPGHDEMKMVTQELTLNIYAKVFDNISSQLSNADLEAKHELTLQTMEFLRIDHLANKKIVELSGGEQQRVAIARAVITEPKVLLLDEPFSQVDTILKRQLRDDIERLAKFLGITVIMVSHDPTDGLSLSNHVIFIKDGKIIREGSPQEVYFDPRSAYVAKLLGKANIIKNAPFLPYTAPIYAVYPHHIQLSEQPTAYLATVRSVHFNGAYQEVELIFEGKNLLVHDAQFVSLQKGDAVYFDVNQYFSLEN</sequence>
<evidence type="ECO:0000256" key="1">
    <source>
        <dbReference type="ARBA" id="ARBA00022448"/>
    </source>
</evidence>
<dbReference type="EMBL" id="SWBP01000002">
    <property type="protein sequence ID" value="TKB99250.1"/>
    <property type="molecule type" value="Genomic_DNA"/>
</dbReference>
<dbReference type="AlphaFoldDB" id="A0A4U1C772"/>
<dbReference type="GO" id="GO:0005524">
    <property type="term" value="F:ATP binding"/>
    <property type="evidence" value="ECO:0007669"/>
    <property type="project" value="UniProtKB-KW"/>
</dbReference>
<keyword evidence="2" id="KW-0547">Nucleotide-binding</keyword>
<keyword evidence="3 5" id="KW-0067">ATP-binding</keyword>
<organism evidence="5 6">
    <name type="scientific">Pedobacter cryophilus</name>
    <dbReference type="NCBI Taxonomy" id="2571271"/>
    <lineage>
        <taxon>Bacteria</taxon>
        <taxon>Pseudomonadati</taxon>
        <taxon>Bacteroidota</taxon>
        <taxon>Sphingobacteriia</taxon>
        <taxon>Sphingobacteriales</taxon>
        <taxon>Sphingobacteriaceae</taxon>
        <taxon>Pedobacter</taxon>
    </lineage>
</organism>
<evidence type="ECO:0000256" key="3">
    <source>
        <dbReference type="ARBA" id="ARBA00022840"/>
    </source>
</evidence>
<proteinExistence type="predicted"/>
<evidence type="ECO:0000313" key="5">
    <source>
        <dbReference type="EMBL" id="TKB99250.1"/>
    </source>
</evidence>
<dbReference type="Gene3D" id="3.40.50.300">
    <property type="entry name" value="P-loop containing nucleotide triphosphate hydrolases"/>
    <property type="match status" value="1"/>
</dbReference>
<dbReference type="PROSITE" id="PS00211">
    <property type="entry name" value="ABC_TRANSPORTER_1"/>
    <property type="match status" value="1"/>
</dbReference>
<dbReference type="Pfam" id="PF00005">
    <property type="entry name" value="ABC_tran"/>
    <property type="match status" value="1"/>
</dbReference>
<dbReference type="SMART" id="SM00382">
    <property type="entry name" value="AAA"/>
    <property type="match status" value="1"/>
</dbReference>
<dbReference type="InterPro" id="IPR050093">
    <property type="entry name" value="ABC_SmlMolc_Importer"/>
</dbReference>
<dbReference type="InterPro" id="IPR003439">
    <property type="entry name" value="ABC_transporter-like_ATP-bd"/>
</dbReference>
<protein>
    <submittedName>
        <fullName evidence="5">ABC transporter ATP-binding protein</fullName>
    </submittedName>
</protein>
<dbReference type="PANTHER" id="PTHR42781">
    <property type="entry name" value="SPERMIDINE/PUTRESCINE IMPORT ATP-BINDING PROTEIN POTA"/>
    <property type="match status" value="1"/>
</dbReference>
<evidence type="ECO:0000256" key="2">
    <source>
        <dbReference type="ARBA" id="ARBA00022741"/>
    </source>
</evidence>
<evidence type="ECO:0000313" key="6">
    <source>
        <dbReference type="Proteomes" id="UP000308181"/>
    </source>
</evidence>
<feature type="domain" description="ABC transporter" evidence="4">
    <location>
        <begin position="4"/>
        <end position="238"/>
    </location>
</feature>
<dbReference type="OrthoDB" id="9802264at2"/>
<dbReference type="GO" id="GO:0016887">
    <property type="term" value="F:ATP hydrolysis activity"/>
    <property type="evidence" value="ECO:0007669"/>
    <property type="project" value="InterPro"/>
</dbReference>
<gene>
    <name evidence="5" type="ORF">FA046_05565</name>
</gene>
<dbReference type="Proteomes" id="UP000308181">
    <property type="component" value="Unassembled WGS sequence"/>
</dbReference>
<name>A0A4U1C772_9SPHI</name>
<comment type="caution">
    <text evidence="5">The sequence shown here is derived from an EMBL/GenBank/DDBJ whole genome shotgun (WGS) entry which is preliminary data.</text>
</comment>
<reference evidence="5 6" key="1">
    <citation type="submission" date="2019-04" db="EMBL/GenBank/DDBJ databases">
        <title>Pedobacter sp. AR-3-17 sp. nov., isolated from Arctic soil.</title>
        <authorList>
            <person name="Dahal R.H."/>
            <person name="Kim D.-U."/>
        </authorList>
    </citation>
    <scope>NUCLEOTIDE SEQUENCE [LARGE SCALE GENOMIC DNA]</scope>
    <source>
        <strain evidence="5 6">AR-3-17</strain>
    </source>
</reference>
<dbReference type="InterPro" id="IPR017871">
    <property type="entry name" value="ABC_transporter-like_CS"/>
</dbReference>
<dbReference type="PROSITE" id="PS50893">
    <property type="entry name" value="ABC_TRANSPORTER_2"/>
    <property type="match status" value="1"/>
</dbReference>
<dbReference type="InterPro" id="IPR027417">
    <property type="entry name" value="P-loop_NTPase"/>
</dbReference>